<comment type="caution">
    <text evidence="4">The sequence shown here is derived from an EMBL/GenBank/DDBJ whole genome shotgun (WGS) entry which is preliminary data.</text>
</comment>
<dbReference type="Pfam" id="PF21177">
    <property type="entry name" value="LIF-R_Ig-like"/>
    <property type="match status" value="1"/>
</dbReference>
<feature type="transmembrane region" description="Helical" evidence="2">
    <location>
        <begin position="442"/>
        <end position="465"/>
    </location>
</feature>
<name>A0A6A4SNL9_SCOMX</name>
<dbReference type="Gene3D" id="2.60.40.10">
    <property type="entry name" value="Immunoglobulins"/>
    <property type="match status" value="4"/>
</dbReference>
<keyword evidence="2" id="KW-1133">Transmembrane helix</keyword>
<keyword evidence="2" id="KW-0812">Transmembrane</keyword>
<protein>
    <recommendedName>
        <fullName evidence="3">Fibronectin type-III domain-containing protein</fullName>
    </recommendedName>
</protein>
<dbReference type="GO" id="GO:0004896">
    <property type="term" value="F:cytokine receptor activity"/>
    <property type="evidence" value="ECO:0007669"/>
    <property type="project" value="InterPro"/>
</dbReference>
<dbReference type="AlphaFoldDB" id="A0A6A4SNL9"/>
<accession>A0A6A4SNL9</accession>
<keyword evidence="2" id="KW-0472">Membrane</keyword>
<gene>
    <name evidence="4" type="ORF">F2P81_016467</name>
</gene>
<dbReference type="PANTHER" id="PTHR13817:SF166">
    <property type="entry name" value="NEURONAL IGCAM-RELATED"/>
    <property type="match status" value="1"/>
</dbReference>
<dbReference type="CDD" id="cd00063">
    <property type="entry name" value="FN3"/>
    <property type="match status" value="3"/>
</dbReference>
<dbReference type="InterPro" id="IPR013783">
    <property type="entry name" value="Ig-like_fold"/>
</dbReference>
<evidence type="ECO:0000256" key="1">
    <source>
        <dbReference type="ARBA" id="ARBA00022737"/>
    </source>
</evidence>
<dbReference type="PROSITE" id="PS50853">
    <property type="entry name" value="FN3"/>
    <property type="match status" value="3"/>
</dbReference>
<reference evidence="4 5" key="1">
    <citation type="submission" date="2019-06" db="EMBL/GenBank/DDBJ databases">
        <title>Draft genomes of female and male turbot (Scophthalmus maximus).</title>
        <authorList>
            <person name="Xu H."/>
            <person name="Xu X.-W."/>
            <person name="Shao C."/>
            <person name="Chen S."/>
        </authorList>
    </citation>
    <scope>NUCLEOTIDE SEQUENCE [LARGE SCALE GENOMIC DNA]</scope>
    <source>
        <strain evidence="4">Ysfricsl-2016a</strain>
        <tissue evidence="4">Blood</tissue>
    </source>
</reference>
<feature type="domain" description="Fibronectin type-III" evidence="3">
    <location>
        <begin position="337"/>
        <end position="440"/>
    </location>
</feature>
<dbReference type="Proteomes" id="UP000438429">
    <property type="component" value="Unassembled WGS sequence"/>
</dbReference>
<feature type="domain" description="Fibronectin type-III" evidence="3">
    <location>
        <begin position="111"/>
        <end position="206"/>
    </location>
</feature>
<dbReference type="PANTHER" id="PTHR13817">
    <property type="entry name" value="TITIN"/>
    <property type="match status" value="1"/>
</dbReference>
<dbReference type="GO" id="GO:0016020">
    <property type="term" value="C:membrane"/>
    <property type="evidence" value="ECO:0007669"/>
    <property type="project" value="InterPro"/>
</dbReference>
<dbReference type="SUPFAM" id="SSF49265">
    <property type="entry name" value="Fibronectin type III"/>
    <property type="match status" value="2"/>
</dbReference>
<keyword evidence="1" id="KW-0677">Repeat</keyword>
<dbReference type="InterPro" id="IPR048497">
    <property type="entry name" value="LIF-R-like_Ig-like"/>
</dbReference>
<dbReference type="InterPro" id="IPR003531">
    <property type="entry name" value="Hempt_rcpt_S_F1_CS"/>
</dbReference>
<dbReference type="EMBL" id="VEVO01000014">
    <property type="protein sequence ID" value="KAF0031912.1"/>
    <property type="molecule type" value="Genomic_DNA"/>
</dbReference>
<dbReference type="InterPro" id="IPR050964">
    <property type="entry name" value="Striated_Muscle_Regulatory"/>
</dbReference>
<dbReference type="SMART" id="SM00060">
    <property type="entry name" value="FN3"/>
    <property type="match status" value="3"/>
</dbReference>
<sequence length="649" mass="71730">MVFIQTLVAVTGKENSAEPEVYPRDRIIKVGSNVTFCCVLPAGQTFERMYVTGYSTNVDATKISNRTYALTVHLTQTTSVICTNVKCKARTQQQESTDNGACALIGFYMFAPEGVTASTVNARNVSLEWSWTVKRYNNLNITCQVNVRHGGTDATSEDFGVGLASAVLTGLMPKWTYNASVRCRTMEHSWKWSEWSTALVFQTRGDVPDALDVWMQMKKKQITIFWKMLPDNQSHGHIIDYTVTWAKKTTETERRNTTTVDHNEQRVVLSVDTTDQYLVTVTARNTNGSSSPSTITTPHFNPENFQSGLRYSFSISACTQAAPVLLERGEGYVWEEKIQDGLFKTLTWKQKGSDVEVSWLPISPTEQSAFIQGYILYWSDNNNDDSHNVVFNVSTDLPGATSLRARDLKIGSYRFTVKAQTAVGECGTTSLTVTLNSLTDNLITATFISLVAVFSLLSLVTVVCYRHWACIKQNVYPPIPKPLLTDKWLKSMGGHSCRPLYVDQCPHSEVEVLDIPVLLRDSGAPDKGHVGHKNASFAFTQKGYFNQPLKNPPPPALIPTNVTPALEGLPSSPFRGVFPNPSYNLIMQPGDPPAGSGPELREATCLECDPDGYQPHSGSDTSVLNPTGEETESPMACVFTYVLLPQSTS</sequence>
<evidence type="ECO:0000313" key="4">
    <source>
        <dbReference type="EMBL" id="KAF0031912.1"/>
    </source>
</evidence>
<evidence type="ECO:0000256" key="2">
    <source>
        <dbReference type="SAM" id="Phobius"/>
    </source>
</evidence>
<proteinExistence type="predicted"/>
<organism evidence="4 5">
    <name type="scientific">Scophthalmus maximus</name>
    <name type="common">Turbot</name>
    <name type="synonym">Psetta maxima</name>
    <dbReference type="NCBI Taxonomy" id="52904"/>
    <lineage>
        <taxon>Eukaryota</taxon>
        <taxon>Metazoa</taxon>
        <taxon>Chordata</taxon>
        <taxon>Craniata</taxon>
        <taxon>Vertebrata</taxon>
        <taxon>Euteleostomi</taxon>
        <taxon>Actinopterygii</taxon>
        <taxon>Neopterygii</taxon>
        <taxon>Teleostei</taxon>
        <taxon>Neoteleostei</taxon>
        <taxon>Acanthomorphata</taxon>
        <taxon>Carangaria</taxon>
        <taxon>Pleuronectiformes</taxon>
        <taxon>Pleuronectoidei</taxon>
        <taxon>Scophthalmidae</taxon>
        <taxon>Scophthalmus</taxon>
    </lineage>
</organism>
<feature type="domain" description="Fibronectin type-III" evidence="3">
    <location>
        <begin position="207"/>
        <end position="303"/>
    </location>
</feature>
<evidence type="ECO:0000313" key="5">
    <source>
        <dbReference type="Proteomes" id="UP000438429"/>
    </source>
</evidence>
<dbReference type="PROSITE" id="PS01355">
    <property type="entry name" value="HEMATOPO_REC_S_F1"/>
    <property type="match status" value="1"/>
</dbReference>
<evidence type="ECO:0000259" key="3">
    <source>
        <dbReference type="PROSITE" id="PS50853"/>
    </source>
</evidence>
<dbReference type="InterPro" id="IPR036116">
    <property type="entry name" value="FN3_sf"/>
</dbReference>
<dbReference type="InterPro" id="IPR003961">
    <property type="entry name" value="FN3_dom"/>
</dbReference>